<name>A0A2P2GU11_STREW</name>
<evidence type="ECO:0000256" key="1">
    <source>
        <dbReference type="SAM" id="MobiDB-lite"/>
    </source>
</evidence>
<dbReference type="Proteomes" id="UP000265325">
    <property type="component" value="Unassembled WGS sequence"/>
</dbReference>
<keyword evidence="3" id="KW-1185">Reference proteome</keyword>
<feature type="compositionally biased region" description="Polar residues" evidence="1">
    <location>
        <begin position="59"/>
        <end position="75"/>
    </location>
</feature>
<organism evidence="2 3">
    <name type="scientific">Streptomyces showdoensis</name>
    <dbReference type="NCBI Taxonomy" id="68268"/>
    <lineage>
        <taxon>Bacteria</taxon>
        <taxon>Bacillati</taxon>
        <taxon>Actinomycetota</taxon>
        <taxon>Actinomycetes</taxon>
        <taxon>Kitasatosporales</taxon>
        <taxon>Streptomycetaceae</taxon>
        <taxon>Streptomyces</taxon>
    </lineage>
</organism>
<protein>
    <submittedName>
        <fullName evidence="2">Uncharacterized protein</fullName>
    </submittedName>
</protein>
<feature type="region of interest" description="Disordered" evidence="1">
    <location>
        <begin position="95"/>
        <end position="120"/>
    </location>
</feature>
<evidence type="ECO:0000313" key="3">
    <source>
        <dbReference type="Proteomes" id="UP000265325"/>
    </source>
</evidence>
<evidence type="ECO:0000313" key="2">
    <source>
        <dbReference type="EMBL" id="KKZ74986.1"/>
    </source>
</evidence>
<comment type="caution">
    <text evidence="2">The sequence shown here is derived from an EMBL/GenBank/DDBJ whole genome shotgun (WGS) entry which is preliminary data.</text>
</comment>
<accession>A0A2P2GU11</accession>
<reference evidence="2 3" key="1">
    <citation type="submission" date="2015-05" db="EMBL/GenBank/DDBJ databases">
        <title>Draft Genome assembly of Streptomyces showdoensis.</title>
        <authorList>
            <person name="Thapa K.K."/>
            <person name="Metsa-Ketela M."/>
        </authorList>
    </citation>
    <scope>NUCLEOTIDE SEQUENCE [LARGE SCALE GENOMIC DNA]</scope>
    <source>
        <strain evidence="2 3">ATCC 15227</strain>
    </source>
</reference>
<feature type="region of interest" description="Disordered" evidence="1">
    <location>
        <begin position="1"/>
        <end position="20"/>
    </location>
</feature>
<feature type="region of interest" description="Disordered" evidence="1">
    <location>
        <begin position="47"/>
        <end position="75"/>
    </location>
</feature>
<feature type="compositionally biased region" description="Polar residues" evidence="1">
    <location>
        <begin position="111"/>
        <end position="120"/>
    </location>
</feature>
<proteinExistence type="predicted"/>
<sequence length="120" mass="12519">MTRARGLGINPPQGPGEATIAPRPDGQFDVFQEMISRLPPQLIPSTTRSAWCQDHPSAGSISGSESQVCGSSQGRLTSPEVLGGVSSYAPDVNNATRRESAVDGCIAPGRPSSTITEAPW</sequence>
<dbReference type="EMBL" id="LAQS01000005">
    <property type="protein sequence ID" value="KKZ74986.1"/>
    <property type="molecule type" value="Genomic_DNA"/>
</dbReference>
<dbReference type="AlphaFoldDB" id="A0A2P2GU11"/>
<gene>
    <name evidence="2" type="ORF">VO63_03945</name>
</gene>